<gene>
    <name evidence="1" type="ORF">UFOVP229_18</name>
</gene>
<reference evidence="1" key="1">
    <citation type="submission" date="2020-05" db="EMBL/GenBank/DDBJ databases">
        <authorList>
            <person name="Chiriac C."/>
            <person name="Salcher M."/>
            <person name="Ghai R."/>
            <person name="Kavagutti S V."/>
        </authorList>
    </citation>
    <scope>NUCLEOTIDE SEQUENCE</scope>
</reference>
<proteinExistence type="predicted"/>
<accession>A0A6J7WUU6</accession>
<protein>
    <submittedName>
        <fullName evidence="1">Uncharacterized protein</fullName>
    </submittedName>
</protein>
<evidence type="ECO:0000313" key="1">
    <source>
        <dbReference type="EMBL" id="CAB5219003.1"/>
    </source>
</evidence>
<name>A0A6J7WUU6_9CAUD</name>
<dbReference type="EMBL" id="LR798271">
    <property type="protein sequence ID" value="CAB5219003.1"/>
    <property type="molecule type" value="Genomic_DNA"/>
</dbReference>
<sequence>MLSSQYLNKLSLRVRPSHLQMNKQERDQWQKARAWLPAEHADQWTEEVREVWLRMRKAYKVWQLTKTPPSDAKGSTRENGQRSLQWIPNDEYMRYQIAKEEWLLVEPAYINDNRARGAEE</sequence>
<organism evidence="1">
    <name type="scientific">uncultured Caudovirales phage</name>
    <dbReference type="NCBI Taxonomy" id="2100421"/>
    <lineage>
        <taxon>Viruses</taxon>
        <taxon>Duplodnaviria</taxon>
        <taxon>Heunggongvirae</taxon>
        <taxon>Uroviricota</taxon>
        <taxon>Caudoviricetes</taxon>
        <taxon>Peduoviridae</taxon>
        <taxon>Maltschvirus</taxon>
        <taxon>Maltschvirus maltsch</taxon>
    </lineage>
</organism>